<evidence type="ECO:0000256" key="1">
    <source>
        <dbReference type="SAM" id="SignalP"/>
    </source>
</evidence>
<dbReference type="AlphaFoldDB" id="A0A928BTL7"/>
<comment type="caution">
    <text evidence="2">The sequence shown here is derived from an EMBL/GenBank/DDBJ whole genome shotgun (WGS) entry which is preliminary data.</text>
</comment>
<feature type="chain" id="PRO_5037273360" description="Outer membrane protein beta-barrel family protein" evidence="1">
    <location>
        <begin position="20"/>
        <end position="687"/>
    </location>
</feature>
<evidence type="ECO:0000313" key="2">
    <source>
        <dbReference type="EMBL" id="MBE6267135.1"/>
    </source>
</evidence>
<evidence type="ECO:0008006" key="4">
    <source>
        <dbReference type="Google" id="ProtNLM"/>
    </source>
</evidence>
<gene>
    <name evidence="2" type="ORF">E7102_11845</name>
</gene>
<dbReference type="Proteomes" id="UP000763088">
    <property type="component" value="Unassembled WGS sequence"/>
</dbReference>
<proteinExistence type="predicted"/>
<sequence>MRHIIVLFVTLLSTNSATAQQQTTGNDSINHIIQLQEIVVKGNNLVLEDDHIICIPTELQRKHTHSGFDLLYRMMIPNVSVDYQKGEVVTPAGQATLYINGRKATYREIESLRPKEVAKIEYFDSPSGKYSIDASSINFVLKEPTSGGYTLLEGKQGIGYLIGDYNLVSKYSFNNYNINVWGGYNVCGLNDNDEEDERYVNFKTGNLIKNSSYSLNNRLENLYGIASISKIDKKQMWMIRAGIERQKTGKDTNEGFISYSSTYPSARFLKKENERYVKPTTYLYYSKDISDSRHIDVVLDGYYSKRKYERYYDELDYTFQSNASEDYLYTKINANYSISLKDKSSITFSLHEYFRNSQIAYELSENRKQHLYSSETILFADYSKRIYGNILLNIHPGLSYMTYQLSGSPSISHLTPRLNLMGAYMISKKKRLQLSLALGNTYPSPNTINNAEQRIDRIMIRRGNPKMDNSILLMPRISYNWSLDNMSFSSNFQYYYINHAIANVYHYDGDNLINTFSSENRYQRTSLDLSAVYKPSTKINIKINGGYKHTKLAGDVSESVHTLWSNFQVDVSRKDLYASFVVNTPQKQIVNNQIIQKIPWQYSITIGWDYKMLSLKTNINNLFFMHREVTSSAVSDVYSFSYSNNNQTYNQNASIKVVYTFEYGKKVTRSYRYNSVGSESAILKGKL</sequence>
<name>A0A928BTL7_XYLRU</name>
<feature type="signal peptide" evidence="1">
    <location>
        <begin position="1"/>
        <end position="19"/>
    </location>
</feature>
<dbReference type="EMBL" id="SUYD01000016">
    <property type="protein sequence ID" value="MBE6267135.1"/>
    <property type="molecule type" value="Genomic_DNA"/>
</dbReference>
<reference evidence="2" key="1">
    <citation type="submission" date="2019-04" db="EMBL/GenBank/DDBJ databases">
        <title>Evolution of Biomass-Degrading Anaerobic Consortia Revealed by Metagenomics.</title>
        <authorList>
            <person name="Peng X."/>
        </authorList>
    </citation>
    <scope>NUCLEOTIDE SEQUENCE</scope>
    <source>
        <strain evidence="2">SIG141</strain>
    </source>
</reference>
<evidence type="ECO:0000313" key="3">
    <source>
        <dbReference type="Proteomes" id="UP000763088"/>
    </source>
</evidence>
<organism evidence="2 3">
    <name type="scientific">Xylanibacter ruminicola</name>
    <name type="common">Prevotella ruminicola</name>
    <dbReference type="NCBI Taxonomy" id="839"/>
    <lineage>
        <taxon>Bacteria</taxon>
        <taxon>Pseudomonadati</taxon>
        <taxon>Bacteroidota</taxon>
        <taxon>Bacteroidia</taxon>
        <taxon>Bacteroidales</taxon>
        <taxon>Prevotellaceae</taxon>
        <taxon>Xylanibacter</taxon>
    </lineage>
</organism>
<accession>A0A928BTL7</accession>
<protein>
    <recommendedName>
        <fullName evidence="4">Outer membrane protein beta-barrel family protein</fullName>
    </recommendedName>
</protein>
<dbReference type="SUPFAM" id="SSF56935">
    <property type="entry name" value="Porins"/>
    <property type="match status" value="1"/>
</dbReference>
<keyword evidence="1" id="KW-0732">Signal</keyword>